<dbReference type="InterPro" id="IPR053191">
    <property type="entry name" value="DcsG_Biosynth_Enzyme"/>
</dbReference>
<dbReference type="Gene3D" id="3.40.50.20">
    <property type="match status" value="1"/>
</dbReference>
<dbReference type="PANTHER" id="PTHR39217:SF1">
    <property type="entry name" value="GLUTATHIONE SYNTHETASE"/>
    <property type="match status" value="1"/>
</dbReference>
<dbReference type="PANTHER" id="PTHR39217">
    <property type="match status" value="1"/>
</dbReference>
<organism evidence="1 2">
    <name type="scientific">Halobacteriovorax marinus (strain ATCC BAA-682 / DSM 15412 / SJ)</name>
    <name type="common">Bacteriovorax marinus</name>
    <dbReference type="NCBI Taxonomy" id="862908"/>
    <lineage>
        <taxon>Bacteria</taxon>
        <taxon>Pseudomonadati</taxon>
        <taxon>Bdellovibrionota</taxon>
        <taxon>Bacteriovoracia</taxon>
        <taxon>Bacteriovoracales</taxon>
        <taxon>Halobacteriovoraceae</taxon>
        <taxon>Halobacteriovorax</taxon>
    </lineage>
</organism>
<dbReference type="Proteomes" id="UP000008963">
    <property type="component" value="Chromosome"/>
</dbReference>
<dbReference type="Gene3D" id="3.30.470.20">
    <property type="entry name" value="ATP-grasp fold, B domain"/>
    <property type="match status" value="1"/>
</dbReference>
<accession>E1X4T6</accession>
<gene>
    <name evidence="1" type="ordered locus">BMS_2365</name>
</gene>
<dbReference type="KEGG" id="bmx:BMS_2365"/>
<evidence type="ECO:0000313" key="1">
    <source>
        <dbReference type="EMBL" id="CBW27162.1"/>
    </source>
</evidence>
<dbReference type="GO" id="GO:0005524">
    <property type="term" value="F:ATP binding"/>
    <property type="evidence" value="ECO:0007669"/>
    <property type="project" value="InterPro"/>
</dbReference>
<reference evidence="2" key="1">
    <citation type="journal article" date="2013" name="ISME J.">
        <title>A small predatory core genome in the divergent marine Bacteriovorax marinus SJ and the terrestrial Bdellovibrio bacteriovorus.</title>
        <authorList>
            <person name="Crossman L.C."/>
            <person name="Chen H."/>
            <person name="Cerdeno-Tarraga A.M."/>
            <person name="Brooks K."/>
            <person name="Quail M.A."/>
            <person name="Pineiro S.A."/>
            <person name="Hobley L."/>
            <person name="Sockett R.E."/>
            <person name="Bentley S.D."/>
            <person name="Parkhill J."/>
            <person name="Williams H.N."/>
            <person name="Stine O.C."/>
        </authorList>
    </citation>
    <scope>NUCLEOTIDE SEQUENCE [LARGE SCALE GENOMIC DNA]</scope>
    <source>
        <strain evidence="2">ATCC BAA-682 / DSM 15412 / SJ</strain>
    </source>
</reference>
<dbReference type="eggNOG" id="COG0189">
    <property type="taxonomic scope" value="Bacteria"/>
</dbReference>
<evidence type="ECO:0008006" key="3">
    <source>
        <dbReference type="Google" id="ProtNLM"/>
    </source>
</evidence>
<dbReference type="RefSeq" id="WP_014244939.1">
    <property type="nucleotide sequence ID" value="NC_016620.1"/>
</dbReference>
<dbReference type="AlphaFoldDB" id="E1X4T6"/>
<dbReference type="SUPFAM" id="SSF56059">
    <property type="entry name" value="Glutathione synthetase ATP-binding domain-like"/>
    <property type="match status" value="1"/>
</dbReference>
<dbReference type="InterPro" id="IPR013815">
    <property type="entry name" value="ATP_grasp_subdomain_1"/>
</dbReference>
<proteinExistence type="predicted"/>
<keyword evidence="2" id="KW-1185">Reference proteome</keyword>
<protein>
    <recommendedName>
        <fullName evidence="3">Prokaryotic glutathione synthetase ATP-binding domain-containing protein</fullName>
    </recommendedName>
</protein>
<dbReference type="PATRIC" id="fig|862908.3.peg.2252"/>
<dbReference type="Gene3D" id="3.30.1490.20">
    <property type="entry name" value="ATP-grasp fold, A domain"/>
    <property type="match status" value="1"/>
</dbReference>
<dbReference type="OrthoDB" id="3373978at2"/>
<dbReference type="HOGENOM" id="CLU_070819_0_0_7"/>
<name>E1X4T6_HALMS</name>
<dbReference type="EMBL" id="FQ312005">
    <property type="protein sequence ID" value="CBW27162.1"/>
    <property type="molecule type" value="Genomic_DNA"/>
</dbReference>
<evidence type="ECO:0000313" key="2">
    <source>
        <dbReference type="Proteomes" id="UP000008963"/>
    </source>
</evidence>
<sequence>MIKIAILTCNEIDPLACNDDHQIIPYLQDQGIEAVVKVWNSPNENWQDFDFLIIRSTWDYCENISEFNKFIKSDEIKNKIFNSPDIVLNNYNKSYLLELEKNHFEIIPTTISPLDESVIKSSFEKFNTTKLIAKPLVGAGASGITVLEEGSLSIPKSEQEMMIQPFQESIVSDGEVSLIFFNSRFSHGILKLPKEGDFRSQEEFGSKIVSFTPDKELEDYAREALLSMTKESLYARVDLLKNSEGHWRLIGEIELIEPALYLSFDQQSPERFAKAISKRVKG</sequence>